<feature type="coiled-coil region" evidence="1">
    <location>
        <begin position="216"/>
        <end position="243"/>
    </location>
</feature>
<evidence type="ECO:0000313" key="4">
    <source>
        <dbReference type="Proteomes" id="UP000694865"/>
    </source>
</evidence>
<dbReference type="InterPro" id="IPR013830">
    <property type="entry name" value="SGNH_hydro"/>
</dbReference>
<dbReference type="Proteomes" id="UP000694865">
    <property type="component" value="Unplaced"/>
</dbReference>
<gene>
    <name evidence="5" type="primary">LOC102805076</name>
</gene>
<dbReference type="Pfam" id="PF13472">
    <property type="entry name" value="Lipase_GDSL_2"/>
    <property type="match status" value="1"/>
</dbReference>
<evidence type="ECO:0000256" key="1">
    <source>
        <dbReference type="SAM" id="Coils"/>
    </source>
</evidence>
<evidence type="ECO:0000256" key="2">
    <source>
        <dbReference type="SAM" id="MobiDB-lite"/>
    </source>
</evidence>
<sequence length="521" mass="59430">QTDDIRSNIQKTCKSKSPSKSKTSKETNDVRTPKSTKRNLTKITCDSPSRIPCRISGTPTLNNRGSLDNTELAATLAQMFKSIQQIDKNYCSIIRADHTTQEISDKLKNVEDCITRQSKEIQKINKLLENKIRTDGSNKATEHYISTGKTGDKTGNKEDMVKLMSKIEKIESCVAAIEKTIYINNKALTSISTSQELTKSSIQKQKDAFSKLLLDSKFIQQQLEKKEEEIEILRLENGKLKQKITDLQPNLQDFQSPNPFHVLSMENTSTNQVASEDNKSKSFQSVKYRKNYGTRTIQTLIVGDSMLKNIDPRRMYKQTFIKTLRGRKIADIDAYIQNYAVEDIQNIVIHAGTNNISDGCTIESCIKDYTTMVDNIKQKYPSTKICISSITQRSDTTTNKTIDILNNKLKNISRDNISYIDNSNIKPDIHLMDSVHLNDQGTAAIVKNMKDVIGPLIGVKRIERKNNKYRSNNYQSKQQTNNGYMYPPYGNLFPFNLMSFHGQHFQPNWSQMYGQRPQLKK</sequence>
<feature type="region of interest" description="Disordered" evidence="2">
    <location>
        <begin position="1"/>
        <end position="39"/>
    </location>
</feature>
<organism evidence="4 5">
    <name type="scientific">Saccoglossus kowalevskii</name>
    <name type="common">Acorn worm</name>
    <dbReference type="NCBI Taxonomy" id="10224"/>
    <lineage>
        <taxon>Eukaryota</taxon>
        <taxon>Metazoa</taxon>
        <taxon>Hemichordata</taxon>
        <taxon>Enteropneusta</taxon>
        <taxon>Harrimaniidae</taxon>
        <taxon>Saccoglossus</taxon>
    </lineage>
</organism>
<dbReference type="Gene3D" id="3.40.50.12690">
    <property type="match status" value="1"/>
</dbReference>
<reference evidence="5" key="1">
    <citation type="submission" date="2025-08" db="UniProtKB">
        <authorList>
            <consortium name="RefSeq"/>
        </authorList>
    </citation>
    <scope>IDENTIFICATION</scope>
    <source>
        <tissue evidence="5">Testes</tissue>
    </source>
</reference>
<dbReference type="SUPFAM" id="SSF52266">
    <property type="entry name" value="SGNH hydrolase"/>
    <property type="match status" value="1"/>
</dbReference>
<proteinExistence type="predicted"/>
<evidence type="ECO:0000313" key="5">
    <source>
        <dbReference type="RefSeq" id="XP_006814491.1"/>
    </source>
</evidence>
<feature type="compositionally biased region" description="Basic and acidic residues" evidence="2">
    <location>
        <begin position="23"/>
        <end position="32"/>
    </location>
</feature>
<dbReference type="RefSeq" id="XP_006814491.1">
    <property type="nucleotide sequence ID" value="XM_006814428.1"/>
</dbReference>
<feature type="domain" description="SGNH hydrolase-type esterase" evidence="3">
    <location>
        <begin position="325"/>
        <end position="443"/>
    </location>
</feature>
<dbReference type="GeneID" id="102805076"/>
<accession>A0ABM0M3A0</accession>
<name>A0ABM0M3A0_SACKO</name>
<keyword evidence="4" id="KW-1185">Reference proteome</keyword>
<keyword evidence="1" id="KW-0175">Coiled coil</keyword>
<evidence type="ECO:0000259" key="3">
    <source>
        <dbReference type="Pfam" id="PF13472"/>
    </source>
</evidence>
<protein>
    <submittedName>
        <fullName evidence="5">Uncharacterized protein LOC102805076</fullName>
    </submittedName>
</protein>
<dbReference type="Gene3D" id="3.40.50.12700">
    <property type="match status" value="1"/>
</dbReference>
<feature type="non-terminal residue" evidence="5">
    <location>
        <position position="1"/>
    </location>
</feature>